<evidence type="ECO:0000313" key="1">
    <source>
        <dbReference type="EMBL" id="MDH1234499.1"/>
    </source>
</evidence>
<accession>A0AA42P8C7</accession>
<dbReference type="AlphaFoldDB" id="A0AA42P8C7"/>
<dbReference type="RefSeq" id="WP_279640976.1">
    <property type="nucleotide sequence ID" value="NZ_JAOCAE010000001.1"/>
</dbReference>
<protein>
    <submittedName>
        <fullName evidence="1">Uncharacterized protein</fullName>
    </submittedName>
</protein>
<dbReference type="Proteomes" id="UP001158500">
    <property type="component" value="Unassembled WGS sequence"/>
</dbReference>
<organism evidence="1 2">
    <name type="scientific">Stutzerimonas stutzeri</name>
    <name type="common">Pseudomonas stutzeri</name>
    <dbReference type="NCBI Taxonomy" id="316"/>
    <lineage>
        <taxon>Bacteria</taxon>
        <taxon>Pseudomonadati</taxon>
        <taxon>Pseudomonadota</taxon>
        <taxon>Gammaproteobacteria</taxon>
        <taxon>Pseudomonadales</taxon>
        <taxon>Pseudomonadaceae</taxon>
        <taxon>Stutzerimonas</taxon>
    </lineage>
</organism>
<gene>
    <name evidence="1" type="ORF">N5C32_00415</name>
</gene>
<evidence type="ECO:0000313" key="2">
    <source>
        <dbReference type="Proteomes" id="UP001158500"/>
    </source>
</evidence>
<sequence>MHITLSPVRLDETLTASRAGDVLTLNGIAFDFGPLPEGASLPAEAIDSEWIVGPVSRIDGDLHLTLRLPHVPNPSQAVAFPKPLVVMVDGEIDLPFDPKPEVIENPVVAEASV</sequence>
<name>A0AA42P8C7_STUST</name>
<reference evidence="1" key="1">
    <citation type="submission" date="2022-09" db="EMBL/GenBank/DDBJ databases">
        <title>Intensive care unit water sources are persistently colonized with multi-drug resistant bacteria and are the site of extensive horizontal gene transfer of antibiotic resistance genes.</title>
        <authorList>
            <person name="Diorio-Toth L."/>
        </authorList>
    </citation>
    <scope>NUCLEOTIDE SEQUENCE</scope>
    <source>
        <strain evidence="1">GD03947</strain>
    </source>
</reference>
<proteinExistence type="predicted"/>
<dbReference type="EMBL" id="JAOCAE010000001">
    <property type="protein sequence ID" value="MDH1234499.1"/>
    <property type="molecule type" value="Genomic_DNA"/>
</dbReference>
<comment type="caution">
    <text evidence="1">The sequence shown here is derived from an EMBL/GenBank/DDBJ whole genome shotgun (WGS) entry which is preliminary data.</text>
</comment>